<evidence type="ECO:0000313" key="3">
    <source>
        <dbReference type="Proteomes" id="UP000596661"/>
    </source>
</evidence>
<reference evidence="2" key="2">
    <citation type="submission" date="2021-03" db="UniProtKB">
        <authorList>
            <consortium name="EnsemblPlants"/>
        </authorList>
    </citation>
    <scope>IDENTIFICATION</scope>
</reference>
<keyword evidence="1" id="KW-0732">Signal</keyword>
<dbReference type="AlphaFoldDB" id="A0A803Q9J6"/>
<accession>A0A803Q9J6</accession>
<feature type="chain" id="PRO_5030730959" evidence="1">
    <location>
        <begin position="29"/>
        <end position="119"/>
    </location>
</feature>
<dbReference type="Gramene" id="evm.model.08.1710">
    <property type="protein sequence ID" value="cds.evm.model.08.1710"/>
    <property type="gene ID" value="evm.TU.08.1710"/>
</dbReference>
<feature type="signal peptide" evidence="1">
    <location>
        <begin position="1"/>
        <end position="28"/>
    </location>
</feature>
<proteinExistence type="predicted"/>
<dbReference type="EnsemblPlants" id="evm.model.08.1710">
    <property type="protein sequence ID" value="cds.evm.model.08.1710"/>
    <property type="gene ID" value="evm.TU.08.1710"/>
</dbReference>
<sequence length="119" mass="13310">MMAWTKQTVRKSSLIDLHIACLATLARAKQTHPATDEEYTVGDIEVQEVEDQGEIHHAISSDAEGDEEEGLAWMLLFGAYNDEGEPVSEAGDVLEAGQDYIVKEYTEEHPLRRRGPPRD</sequence>
<reference evidence="2" key="1">
    <citation type="submission" date="2018-11" db="EMBL/GenBank/DDBJ databases">
        <authorList>
            <person name="Grassa J C."/>
        </authorList>
    </citation>
    <scope>NUCLEOTIDE SEQUENCE [LARGE SCALE GENOMIC DNA]</scope>
</reference>
<evidence type="ECO:0000256" key="1">
    <source>
        <dbReference type="SAM" id="SignalP"/>
    </source>
</evidence>
<name>A0A803Q9J6_CANSA</name>
<dbReference type="EMBL" id="UZAU01000716">
    <property type="status" value="NOT_ANNOTATED_CDS"/>
    <property type="molecule type" value="Genomic_DNA"/>
</dbReference>
<dbReference type="Proteomes" id="UP000596661">
    <property type="component" value="Chromosome 8"/>
</dbReference>
<organism evidence="2 3">
    <name type="scientific">Cannabis sativa</name>
    <name type="common">Hemp</name>
    <name type="synonym">Marijuana</name>
    <dbReference type="NCBI Taxonomy" id="3483"/>
    <lineage>
        <taxon>Eukaryota</taxon>
        <taxon>Viridiplantae</taxon>
        <taxon>Streptophyta</taxon>
        <taxon>Embryophyta</taxon>
        <taxon>Tracheophyta</taxon>
        <taxon>Spermatophyta</taxon>
        <taxon>Magnoliopsida</taxon>
        <taxon>eudicotyledons</taxon>
        <taxon>Gunneridae</taxon>
        <taxon>Pentapetalae</taxon>
        <taxon>rosids</taxon>
        <taxon>fabids</taxon>
        <taxon>Rosales</taxon>
        <taxon>Cannabaceae</taxon>
        <taxon>Cannabis</taxon>
    </lineage>
</organism>
<evidence type="ECO:0000313" key="2">
    <source>
        <dbReference type="EnsemblPlants" id="cds.evm.model.08.1710"/>
    </source>
</evidence>
<keyword evidence="3" id="KW-1185">Reference proteome</keyword>
<protein>
    <submittedName>
        <fullName evidence="2">Uncharacterized protein</fullName>
    </submittedName>
</protein>